<keyword evidence="12" id="KW-1185">Reference proteome</keyword>
<comment type="caution">
    <text evidence="11">The sequence shown here is derived from an EMBL/GenBank/DDBJ whole genome shotgun (WGS) entry which is preliminary data.</text>
</comment>
<dbReference type="InterPro" id="IPR000412">
    <property type="entry name" value="ABC_2_transport"/>
</dbReference>
<dbReference type="GO" id="GO:0043190">
    <property type="term" value="C:ATP-binding cassette (ABC) transporter complex"/>
    <property type="evidence" value="ECO:0007669"/>
    <property type="project" value="InterPro"/>
</dbReference>
<feature type="transmembrane region" description="Helical" evidence="9">
    <location>
        <begin position="84"/>
        <end position="106"/>
    </location>
</feature>
<dbReference type="AlphaFoldDB" id="A0A918RPY9"/>
<feature type="transmembrane region" description="Helical" evidence="9">
    <location>
        <begin position="258"/>
        <end position="276"/>
    </location>
</feature>
<accession>A0A918RPY9</accession>
<proteinExistence type="inferred from homology"/>
<feature type="domain" description="ABC transmembrane type-2" evidence="10">
    <location>
        <begin position="54"/>
        <end position="279"/>
    </location>
</feature>
<dbReference type="GO" id="GO:0140359">
    <property type="term" value="F:ABC-type transporter activity"/>
    <property type="evidence" value="ECO:0007669"/>
    <property type="project" value="InterPro"/>
</dbReference>
<evidence type="ECO:0000256" key="8">
    <source>
        <dbReference type="ARBA" id="ARBA00023136"/>
    </source>
</evidence>
<evidence type="ECO:0000256" key="5">
    <source>
        <dbReference type="ARBA" id="ARBA00022519"/>
    </source>
</evidence>
<feature type="transmembrane region" description="Helical" evidence="9">
    <location>
        <begin position="199"/>
        <end position="220"/>
    </location>
</feature>
<reference evidence="11" key="2">
    <citation type="submission" date="2020-09" db="EMBL/GenBank/DDBJ databases">
        <authorList>
            <person name="Sun Q."/>
            <person name="Kim S."/>
        </authorList>
    </citation>
    <scope>NUCLEOTIDE SEQUENCE</scope>
    <source>
        <strain evidence="11">KCTC 12711</strain>
    </source>
</reference>
<dbReference type="EMBL" id="BMXA01000002">
    <property type="protein sequence ID" value="GHA08424.1"/>
    <property type="molecule type" value="Genomic_DNA"/>
</dbReference>
<feature type="transmembrane region" description="Helical" evidence="9">
    <location>
        <begin position="60"/>
        <end position="78"/>
    </location>
</feature>
<evidence type="ECO:0000256" key="3">
    <source>
        <dbReference type="ARBA" id="ARBA00022448"/>
    </source>
</evidence>
<protein>
    <recommendedName>
        <fullName evidence="9">Transport permease protein</fullName>
    </recommendedName>
</protein>
<dbReference type="RefSeq" id="WP_189399969.1">
    <property type="nucleotide sequence ID" value="NZ_BMXA01000002.1"/>
</dbReference>
<name>A0A918RPY9_9GAMM</name>
<organism evidence="11 12">
    <name type="scientific">Arenicella chitinivorans</name>
    <dbReference type="NCBI Taxonomy" id="1329800"/>
    <lineage>
        <taxon>Bacteria</taxon>
        <taxon>Pseudomonadati</taxon>
        <taxon>Pseudomonadota</taxon>
        <taxon>Gammaproteobacteria</taxon>
        <taxon>Arenicellales</taxon>
        <taxon>Arenicellaceae</taxon>
        <taxon>Arenicella</taxon>
    </lineage>
</organism>
<keyword evidence="7 9" id="KW-1133">Transmembrane helix</keyword>
<dbReference type="PANTHER" id="PTHR30413">
    <property type="entry name" value="INNER MEMBRANE TRANSPORT PERMEASE"/>
    <property type="match status" value="1"/>
</dbReference>
<keyword evidence="4 9" id="KW-1003">Cell membrane</keyword>
<comment type="subcellular location">
    <subcellularLocation>
        <location evidence="1 9">Cell inner membrane</location>
        <topology evidence="1 9">Multi-pass membrane protein</topology>
    </subcellularLocation>
</comment>
<comment type="similarity">
    <text evidence="2 9">Belongs to the ABC-2 integral membrane protein family.</text>
</comment>
<evidence type="ECO:0000313" key="12">
    <source>
        <dbReference type="Proteomes" id="UP000614811"/>
    </source>
</evidence>
<dbReference type="PROSITE" id="PS51012">
    <property type="entry name" value="ABC_TM2"/>
    <property type="match status" value="1"/>
</dbReference>
<feature type="transmembrane region" description="Helical" evidence="9">
    <location>
        <begin position="127"/>
        <end position="154"/>
    </location>
</feature>
<dbReference type="InterPro" id="IPR047817">
    <property type="entry name" value="ABC2_TM_bact-type"/>
</dbReference>
<gene>
    <name evidence="11" type="ORF">GCM10008090_17850</name>
</gene>
<evidence type="ECO:0000259" key="10">
    <source>
        <dbReference type="PROSITE" id="PS51012"/>
    </source>
</evidence>
<keyword evidence="6 9" id="KW-0812">Transmembrane</keyword>
<keyword evidence="8 9" id="KW-0472">Membrane</keyword>
<keyword evidence="5" id="KW-0997">Cell inner membrane</keyword>
<sequence length="287" mass="32554">MQNPKKASADDWDQIIEPHDKLLNLKLGELWRYRDLIYLFVRRDFVAQYKQTILGPTWHILQPLLTTIVFTIVFGRIAKMPTDGVPPFVFFLSGTVIWTYFANVITDTSVTFSKNAHVFGKVYFPRLVTPIATTLSKLIAFAIQFLFFIAYLAYLKLTGVSISPNLWVFATPALLLALAMLALSCGLLITAMTTRYQDLAVLVSFGVQLAMYASPVIYPISSLPEKWQFWANLNPIAPILECFRYAFLGVGQFQPQQLIYSGIVISLMFMFSAIVFSRVERTFADTI</sequence>
<evidence type="ECO:0000256" key="4">
    <source>
        <dbReference type="ARBA" id="ARBA00022475"/>
    </source>
</evidence>
<reference evidence="11" key="1">
    <citation type="journal article" date="2014" name="Int. J. Syst. Evol. Microbiol.">
        <title>Complete genome sequence of Corynebacterium casei LMG S-19264T (=DSM 44701T), isolated from a smear-ripened cheese.</title>
        <authorList>
            <consortium name="US DOE Joint Genome Institute (JGI-PGF)"/>
            <person name="Walter F."/>
            <person name="Albersmeier A."/>
            <person name="Kalinowski J."/>
            <person name="Ruckert C."/>
        </authorList>
    </citation>
    <scope>NUCLEOTIDE SEQUENCE</scope>
    <source>
        <strain evidence="11">KCTC 12711</strain>
    </source>
</reference>
<dbReference type="PANTHER" id="PTHR30413:SF8">
    <property type="entry name" value="TRANSPORT PERMEASE PROTEIN"/>
    <property type="match status" value="1"/>
</dbReference>
<dbReference type="GO" id="GO:0015920">
    <property type="term" value="P:lipopolysaccharide transport"/>
    <property type="evidence" value="ECO:0007669"/>
    <property type="project" value="TreeGrafter"/>
</dbReference>
<dbReference type="PRINTS" id="PR00164">
    <property type="entry name" value="ABC2TRNSPORT"/>
</dbReference>
<evidence type="ECO:0000256" key="7">
    <source>
        <dbReference type="ARBA" id="ARBA00022989"/>
    </source>
</evidence>
<evidence type="ECO:0000256" key="1">
    <source>
        <dbReference type="ARBA" id="ARBA00004429"/>
    </source>
</evidence>
<evidence type="ECO:0000313" key="11">
    <source>
        <dbReference type="EMBL" id="GHA08424.1"/>
    </source>
</evidence>
<dbReference type="Proteomes" id="UP000614811">
    <property type="component" value="Unassembled WGS sequence"/>
</dbReference>
<evidence type="ECO:0000256" key="9">
    <source>
        <dbReference type="RuleBase" id="RU361157"/>
    </source>
</evidence>
<keyword evidence="3 9" id="KW-0813">Transport</keyword>
<dbReference type="Pfam" id="PF01061">
    <property type="entry name" value="ABC2_membrane"/>
    <property type="match status" value="1"/>
</dbReference>
<evidence type="ECO:0000256" key="2">
    <source>
        <dbReference type="ARBA" id="ARBA00007783"/>
    </source>
</evidence>
<evidence type="ECO:0000256" key="6">
    <source>
        <dbReference type="ARBA" id="ARBA00022692"/>
    </source>
</evidence>
<dbReference type="InterPro" id="IPR013525">
    <property type="entry name" value="ABC2_TM"/>
</dbReference>
<feature type="transmembrane region" description="Helical" evidence="9">
    <location>
        <begin position="166"/>
        <end position="192"/>
    </location>
</feature>